<evidence type="ECO:0000256" key="5">
    <source>
        <dbReference type="ARBA" id="ARBA00023295"/>
    </source>
</evidence>
<keyword evidence="3" id="KW-0378">Hydrolase</keyword>
<dbReference type="InterPro" id="IPR023296">
    <property type="entry name" value="Glyco_hydro_beta-prop_sf"/>
</dbReference>
<dbReference type="RefSeq" id="WP_310268811.1">
    <property type="nucleotide sequence ID" value="NZ_JAVDXW010000001.1"/>
</dbReference>
<feature type="site" description="Important for catalytic activity, responsible for pKa modulation of the active site Glu and correct orientation of both the proton donor and substrate" evidence="6">
    <location>
        <position position="182"/>
    </location>
</feature>
<evidence type="ECO:0000256" key="6">
    <source>
        <dbReference type="PIRSR" id="PIRSR606710-2"/>
    </source>
</evidence>
<dbReference type="GO" id="GO:0045493">
    <property type="term" value="P:xylan catabolic process"/>
    <property type="evidence" value="ECO:0007669"/>
    <property type="project" value="UniProtKB-KW"/>
</dbReference>
<dbReference type="Pfam" id="PF04616">
    <property type="entry name" value="Glyco_hydro_43"/>
    <property type="match status" value="2"/>
</dbReference>
<comment type="similarity">
    <text evidence="1">Belongs to the glycosyl hydrolase 43 family.</text>
</comment>
<dbReference type="GO" id="GO:0004553">
    <property type="term" value="F:hydrolase activity, hydrolyzing O-glycosyl compounds"/>
    <property type="evidence" value="ECO:0007669"/>
    <property type="project" value="InterPro"/>
</dbReference>
<keyword evidence="2" id="KW-0624">Polysaccharide degradation</keyword>
<evidence type="ECO:0000256" key="7">
    <source>
        <dbReference type="SAM" id="MobiDB-lite"/>
    </source>
</evidence>
<dbReference type="EMBL" id="JAVDXW010000001">
    <property type="protein sequence ID" value="MDR7300291.1"/>
    <property type="molecule type" value="Genomic_DNA"/>
</dbReference>
<dbReference type="AlphaFoldDB" id="A0AAE3Z8I6"/>
<evidence type="ECO:0000256" key="1">
    <source>
        <dbReference type="ARBA" id="ARBA00009865"/>
    </source>
</evidence>
<sequence length="711" mass="76227">MTVCRLRILSALIILPLVLAMGPGGSRAEQDGAVRGETTNATYYNNAATLGSDPYVLYDRDSGYYYAYSTTTADTGYRFAIHRSPDLATWERLPGGALDVDDGNRWGHDRFRAPEVYHNTETDLYYLFYSARKRDNVAERSGKLGVAVAESPRGPFRDITGKPLDYVPYAPGSPGSYIAVTDPHILFDHGRIYLYFARGAFRRDRDSARGAYAQPSAVHAVELTTGWWHDPTGRTMPRIRPRYVNANKAPGDPPGVRKDGFTSVLDQRPDGPDTPEGENAHVDDAGSGAVPRDRHRMEGPTVVEHHRFESGRRVPVYYLLYSAEHGTRDTYGVGYAVSDSPLGPWRRSENNPVLARDASMGMYSPGHGSVVSSPDGSQLYYLHQARPSPTVDRRLYTERMRFSAGDPDVGGSPSLVIEQSVSDEPVPSGVAPYSLTTNARLIDMSGQQAGELRWAVTSASGAAMDLSRPLNRVRATLNPTSPVTVAAYDDRAVLTGHQTGVAALRLQYQRRRYRGAYVDISNTTVGDDNRESREPVAAMVAVAGCTATITGTHHGPLRVSDGGVTCLRDAVVTGPVRVGPAASLVAVRSAIAGPVEAHRPDAVWISGGTVSGPVRVERATGIVRLEGARVSGRVSVTGSTGKVTIARSIVHGPVSVHGNVGTRSIVVTDNAIDGALGCTGNVPGPAGDRGLNSVRGPASGQCETLAVSRVR</sequence>
<keyword evidence="4" id="KW-0119">Carbohydrate metabolism</keyword>
<accession>A0AAE3Z8I6</accession>
<dbReference type="Gene3D" id="2.115.10.20">
    <property type="entry name" value="Glycosyl hydrolase domain, family 43"/>
    <property type="match status" value="1"/>
</dbReference>
<evidence type="ECO:0000256" key="2">
    <source>
        <dbReference type="ARBA" id="ARBA00022651"/>
    </source>
</evidence>
<dbReference type="Proteomes" id="UP001180845">
    <property type="component" value="Unassembled WGS sequence"/>
</dbReference>
<dbReference type="PANTHER" id="PTHR43772:SF2">
    <property type="entry name" value="PUTATIVE (AFU_ORTHOLOGUE AFUA_2G04480)-RELATED"/>
    <property type="match status" value="1"/>
</dbReference>
<keyword evidence="8" id="KW-0732">Signal</keyword>
<gene>
    <name evidence="9" type="ORF">JOF55_000472</name>
</gene>
<evidence type="ECO:0000256" key="8">
    <source>
        <dbReference type="SAM" id="SignalP"/>
    </source>
</evidence>
<name>A0AAE3Z8I6_9ACTN</name>
<evidence type="ECO:0000313" key="9">
    <source>
        <dbReference type="EMBL" id="MDR7300291.1"/>
    </source>
</evidence>
<protein>
    <submittedName>
        <fullName evidence="9">Beta-xylosidase</fullName>
    </submittedName>
</protein>
<dbReference type="InterPro" id="IPR052176">
    <property type="entry name" value="Glycosyl_Hydrlase_43_Enz"/>
</dbReference>
<proteinExistence type="inferred from homology"/>
<evidence type="ECO:0000256" key="4">
    <source>
        <dbReference type="ARBA" id="ARBA00023277"/>
    </source>
</evidence>
<evidence type="ECO:0000313" key="10">
    <source>
        <dbReference type="Proteomes" id="UP001180845"/>
    </source>
</evidence>
<dbReference type="PANTHER" id="PTHR43772">
    <property type="entry name" value="ENDO-1,4-BETA-XYLANASE"/>
    <property type="match status" value="1"/>
</dbReference>
<feature type="region of interest" description="Disordered" evidence="7">
    <location>
        <begin position="244"/>
        <end position="294"/>
    </location>
</feature>
<organism evidence="9 10">
    <name type="scientific">Haloactinomyces albus</name>
    <dbReference type="NCBI Taxonomy" id="1352928"/>
    <lineage>
        <taxon>Bacteria</taxon>
        <taxon>Bacillati</taxon>
        <taxon>Actinomycetota</taxon>
        <taxon>Actinomycetes</taxon>
        <taxon>Actinopolysporales</taxon>
        <taxon>Actinopolysporaceae</taxon>
        <taxon>Haloactinomyces</taxon>
    </lineage>
</organism>
<comment type="caution">
    <text evidence="9">The sequence shown here is derived from an EMBL/GenBank/DDBJ whole genome shotgun (WGS) entry which is preliminary data.</text>
</comment>
<keyword evidence="2" id="KW-0858">Xylan degradation</keyword>
<evidence type="ECO:0000256" key="3">
    <source>
        <dbReference type="ARBA" id="ARBA00022801"/>
    </source>
</evidence>
<feature type="signal peptide" evidence="8">
    <location>
        <begin position="1"/>
        <end position="28"/>
    </location>
</feature>
<dbReference type="InterPro" id="IPR006710">
    <property type="entry name" value="Glyco_hydro_43"/>
</dbReference>
<feature type="chain" id="PRO_5042022546" evidence="8">
    <location>
        <begin position="29"/>
        <end position="711"/>
    </location>
</feature>
<dbReference type="SUPFAM" id="SSF75005">
    <property type="entry name" value="Arabinanase/levansucrase/invertase"/>
    <property type="match status" value="1"/>
</dbReference>
<keyword evidence="5" id="KW-0326">Glycosidase</keyword>
<keyword evidence="10" id="KW-1185">Reference proteome</keyword>
<reference evidence="9" key="1">
    <citation type="submission" date="2023-07" db="EMBL/GenBank/DDBJ databases">
        <title>Sequencing the genomes of 1000 actinobacteria strains.</title>
        <authorList>
            <person name="Klenk H.-P."/>
        </authorList>
    </citation>
    <scope>NUCLEOTIDE SEQUENCE</scope>
    <source>
        <strain evidence="9">DSM 45977</strain>
    </source>
</reference>